<sequence>MATPSPQTWTLRLKSQKTTVLLHVDPLHTFSTIKSHLYDALQETDLKKPETSEPIPLPPSPSDIQLGRPVNINEANEGFQLGEWEYPAADEEDDGGKGKGKAKASRKSNGGASTSTANIKDCPKGAGLKDGAVLAFRWSGDGAWGGEDEGVDVEEADMWGVQLATFEDAYGESNEMDVGGGHEFEG</sequence>
<evidence type="ECO:0000313" key="2">
    <source>
        <dbReference type="EMBL" id="KAF1944964.1"/>
    </source>
</evidence>
<reference evidence="2" key="1">
    <citation type="journal article" date="2020" name="Stud. Mycol.">
        <title>101 Dothideomycetes genomes: a test case for predicting lifestyles and emergence of pathogens.</title>
        <authorList>
            <person name="Haridas S."/>
            <person name="Albert R."/>
            <person name="Binder M."/>
            <person name="Bloem J."/>
            <person name="Labutti K."/>
            <person name="Salamov A."/>
            <person name="Andreopoulos B."/>
            <person name="Baker S."/>
            <person name="Barry K."/>
            <person name="Bills G."/>
            <person name="Bluhm B."/>
            <person name="Cannon C."/>
            <person name="Castanera R."/>
            <person name="Culley D."/>
            <person name="Daum C."/>
            <person name="Ezra D."/>
            <person name="Gonzalez J."/>
            <person name="Henrissat B."/>
            <person name="Kuo A."/>
            <person name="Liang C."/>
            <person name="Lipzen A."/>
            <person name="Lutzoni F."/>
            <person name="Magnuson J."/>
            <person name="Mondo S."/>
            <person name="Nolan M."/>
            <person name="Ohm R."/>
            <person name="Pangilinan J."/>
            <person name="Park H.-J."/>
            <person name="Ramirez L."/>
            <person name="Alfaro M."/>
            <person name="Sun H."/>
            <person name="Tritt A."/>
            <person name="Yoshinaga Y."/>
            <person name="Zwiers L.-H."/>
            <person name="Turgeon B."/>
            <person name="Goodwin S."/>
            <person name="Spatafora J."/>
            <person name="Crous P."/>
            <person name="Grigoriev I."/>
        </authorList>
    </citation>
    <scope>NUCLEOTIDE SEQUENCE</scope>
    <source>
        <strain evidence="2">CBS 161.51</strain>
    </source>
</reference>
<feature type="compositionally biased region" description="Polar residues" evidence="1">
    <location>
        <begin position="107"/>
        <end position="118"/>
    </location>
</feature>
<dbReference type="OrthoDB" id="5376498at2759"/>
<dbReference type="AlphaFoldDB" id="A0A6A5SZ18"/>
<accession>A0A6A5SZ18</accession>
<keyword evidence="3" id="KW-1185">Reference proteome</keyword>
<organism evidence="2 3">
    <name type="scientific">Clathrospora elynae</name>
    <dbReference type="NCBI Taxonomy" id="706981"/>
    <lineage>
        <taxon>Eukaryota</taxon>
        <taxon>Fungi</taxon>
        <taxon>Dikarya</taxon>
        <taxon>Ascomycota</taxon>
        <taxon>Pezizomycotina</taxon>
        <taxon>Dothideomycetes</taxon>
        <taxon>Pleosporomycetidae</taxon>
        <taxon>Pleosporales</taxon>
        <taxon>Diademaceae</taxon>
        <taxon>Clathrospora</taxon>
    </lineage>
</organism>
<name>A0A6A5SZ18_9PLEO</name>
<protein>
    <submittedName>
        <fullName evidence="2">Uncharacterized protein</fullName>
    </submittedName>
</protein>
<dbReference type="EMBL" id="ML976013">
    <property type="protein sequence ID" value="KAF1944964.1"/>
    <property type="molecule type" value="Genomic_DNA"/>
</dbReference>
<gene>
    <name evidence="2" type="ORF">EJ02DRAFT_339705</name>
</gene>
<feature type="region of interest" description="Disordered" evidence="1">
    <location>
        <begin position="44"/>
        <end position="126"/>
    </location>
</feature>
<evidence type="ECO:0000256" key="1">
    <source>
        <dbReference type="SAM" id="MobiDB-lite"/>
    </source>
</evidence>
<proteinExistence type="predicted"/>
<evidence type="ECO:0000313" key="3">
    <source>
        <dbReference type="Proteomes" id="UP000800038"/>
    </source>
</evidence>
<dbReference type="Proteomes" id="UP000800038">
    <property type="component" value="Unassembled WGS sequence"/>
</dbReference>